<feature type="domain" description="Conserved oligomeric Golgi complex subunit 3 C-terminal" evidence="10">
    <location>
        <begin position="224"/>
        <end position="516"/>
    </location>
</feature>
<evidence type="ECO:0000259" key="9">
    <source>
        <dbReference type="Pfam" id="PF04136"/>
    </source>
</evidence>
<evidence type="ECO:0000256" key="7">
    <source>
        <dbReference type="ARBA" id="ARBA00023136"/>
    </source>
</evidence>
<evidence type="ECO:0000256" key="5">
    <source>
        <dbReference type="ARBA" id="ARBA00022927"/>
    </source>
</evidence>
<evidence type="ECO:0000256" key="6">
    <source>
        <dbReference type="ARBA" id="ARBA00023034"/>
    </source>
</evidence>
<dbReference type="GO" id="GO:0006891">
    <property type="term" value="P:intra-Golgi vesicle-mediated transport"/>
    <property type="evidence" value="ECO:0007669"/>
    <property type="project" value="TreeGrafter"/>
</dbReference>
<keyword evidence="4" id="KW-0813">Transport</keyword>
<dbReference type="GO" id="GO:0005801">
    <property type="term" value="C:cis-Golgi network"/>
    <property type="evidence" value="ECO:0007669"/>
    <property type="project" value="InterPro"/>
</dbReference>
<keyword evidence="5" id="KW-0653">Protein transport</keyword>
<name>A0A4Q0A2A7_9FUNG</name>
<dbReference type="Proteomes" id="UP000268162">
    <property type="component" value="Unassembled WGS sequence"/>
</dbReference>
<evidence type="ECO:0000313" key="12">
    <source>
        <dbReference type="Proteomes" id="UP000268162"/>
    </source>
</evidence>
<proteinExistence type="inferred from homology"/>
<keyword evidence="12" id="KW-1185">Reference proteome</keyword>
<dbReference type="GO" id="GO:0006886">
    <property type="term" value="P:intracellular protein transport"/>
    <property type="evidence" value="ECO:0007669"/>
    <property type="project" value="InterPro"/>
</dbReference>
<protein>
    <recommendedName>
        <fullName evidence="3">Conserved oligomeric Golgi complex subunit 3</fullName>
    </recommendedName>
    <alternativeName>
        <fullName evidence="8">Component of oligomeric Golgi complex 3</fullName>
    </alternativeName>
</protein>
<gene>
    <name evidence="11" type="ORF">BJ085DRAFT_37589</name>
</gene>
<comment type="similarity">
    <text evidence="2">Belongs to the COG3 family.</text>
</comment>
<reference evidence="12" key="1">
    <citation type="journal article" date="2018" name="Nat. Microbiol.">
        <title>Leveraging single-cell genomics to expand the fungal tree of life.</title>
        <authorList>
            <person name="Ahrendt S.R."/>
            <person name="Quandt C.A."/>
            <person name="Ciobanu D."/>
            <person name="Clum A."/>
            <person name="Salamov A."/>
            <person name="Andreopoulos B."/>
            <person name="Cheng J.F."/>
            <person name="Woyke T."/>
            <person name="Pelin A."/>
            <person name="Henrissat B."/>
            <person name="Reynolds N.K."/>
            <person name="Benny G.L."/>
            <person name="Smith M.E."/>
            <person name="James T.Y."/>
            <person name="Grigoriev I.V."/>
        </authorList>
    </citation>
    <scope>NUCLEOTIDE SEQUENCE [LARGE SCALE GENOMIC DNA]</scope>
    <source>
        <strain evidence="12">RSA 468</strain>
    </source>
</reference>
<keyword evidence="7" id="KW-0472">Membrane</keyword>
<sequence length="529" mass="60440">MAASIEPDPDHARAPVSPSALAVDRPIDTTEQFLDWLTKVEIAQAEDQESKYSQCVELLRQRQRDVTSILEYVDSIGDTIEDMKLQHRTVEARTQNLQTFSARIIEEQAALDKLADQLGQRLGYFNDLETITKLMHAPGEAICLHDNFIPYIHRLEECIEHVEQNPHYKDAELYLMRFQQCLTRGMTLIKMYCVSTIRTLGADMAKKMVDTDSTAPRSLSHFSAYIYVNFRKTATKLQPLIHELEISSEKHSDYQALLSDCASVYTATRSQLLSVKCQADLSHLANQKGGSLADAIRHTFTFMMDICQQEYQLYHKYFEKESHSFGIFLESLCGHLYSQFRPTIIRETDFINLCDASHSLQAYSTPVDYNGVESVDGHPVYLRPIFSVADKILEEVKYRTGLRAESFINQHIRRYQPSEDELRRIRESESQGPADEELVEDELYPPVMYTCDLLGKLLGSVDMDKYTELTKKAIASCIVALNTAMPKLDAGQPGHQETGRYFYERHMLRLEDTLTELGLSLEELQISGV</sequence>
<dbReference type="AlphaFoldDB" id="A0A4Q0A2A7"/>
<dbReference type="GO" id="GO:0017119">
    <property type="term" value="C:Golgi transport complex"/>
    <property type="evidence" value="ECO:0007669"/>
    <property type="project" value="TreeGrafter"/>
</dbReference>
<evidence type="ECO:0000256" key="8">
    <source>
        <dbReference type="ARBA" id="ARBA00031339"/>
    </source>
</evidence>
<dbReference type="PANTHER" id="PTHR13302">
    <property type="entry name" value="CONSERVED OLIGOMERIC GOLGI COMPLEX COMPONENT 3"/>
    <property type="match status" value="1"/>
</dbReference>
<dbReference type="InterPro" id="IPR048320">
    <property type="entry name" value="COG3_N"/>
</dbReference>
<dbReference type="InterPro" id="IPR048685">
    <property type="entry name" value="COG3_C"/>
</dbReference>
<dbReference type="GO" id="GO:0007030">
    <property type="term" value="P:Golgi organization"/>
    <property type="evidence" value="ECO:0007669"/>
    <property type="project" value="TreeGrafter"/>
</dbReference>
<evidence type="ECO:0000256" key="3">
    <source>
        <dbReference type="ARBA" id="ARBA00020976"/>
    </source>
</evidence>
<accession>A0A4Q0A2A7</accession>
<dbReference type="Pfam" id="PF20671">
    <property type="entry name" value="COG3_C"/>
    <property type="match status" value="1"/>
</dbReference>
<evidence type="ECO:0000259" key="10">
    <source>
        <dbReference type="Pfam" id="PF20671"/>
    </source>
</evidence>
<dbReference type="Gene3D" id="1.20.1280.170">
    <property type="entry name" value="Exocyst complex component Exo70"/>
    <property type="match status" value="1"/>
</dbReference>
<dbReference type="EMBL" id="ML002219">
    <property type="protein sequence ID" value="RKP40204.1"/>
    <property type="molecule type" value="Genomic_DNA"/>
</dbReference>
<evidence type="ECO:0000313" key="11">
    <source>
        <dbReference type="EMBL" id="RKP40204.1"/>
    </source>
</evidence>
<feature type="domain" description="Conserved oligomeric Golgi complex subunit 3 N-terminal" evidence="9">
    <location>
        <begin position="55"/>
        <end position="198"/>
    </location>
</feature>
<dbReference type="PANTHER" id="PTHR13302:SF8">
    <property type="entry name" value="CONSERVED OLIGOMERIC GOLGI COMPLEX SUBUNIT 3"/>
    <property type="match status" value="1"/>
</dbReference>
<comment type="subcellular location">
    <subcellularLocation>
        <location evidence="1">Golgi apparatus membrane</location>
        <topology evidence="1">Peripheral membrane protein</topology>
    </subcellularLocation>
</comment>
<evidence type="ECO:0000256" key="1">
    <source>
        <dbReference type="ARBA" id="ARBA00004395"/>
    </source>
</evidence>
<organism evidence="11 12">
    <name type="scientific">Dimargaris cristalligena</name>
    <dbReference type="NCBI Taxonomy" id="215637"/>
    <lineage>
        <taxon>Eukaryota</taxon>
        <taxon>Fungi</taxon>
        <taxon>Fungi incertae sedis</taxon>
        <taxon>Zoopagomycota</taxon>
        <taxon>Kickxellomycotina</taxon>
        <taxon>Dimargaritomycetes</taxon>
        <taxon>Dimargaritales</taxon>
        <taxon>Dimargaritaceae</taxon>
        <taxon>Dimargaris</taxon>
    </lineage>
</organism>
<dbReference type="Pfam" id="PF04136">
    <property type="entry name" value="COG3_N"/>
    <property type="match status" value="1"/>
</dbReference>
<keyword evidence="6" id="KW-0333">Golgi apparatus</keyword>
<evidence type="ECO:0000256" key="4">
    <source>
        <dbReference type="ARBA" id="ARBA00022448"/>
    </source>
</evidence>
<dbReference type="InterPro" id="IPR007265">
    <property type="entry name" value="COG_su3"/>
</dbReference>
<evidence type="ECO:0000256" key="2">
    <source>
        <dbReference type="ARBA" id="ARBA00009936"/>
    </source>
</evidence>
<dbReference type="GO" id="GO:0000139">
    <property type="term" value="C:Golgi membrane"/>
    <property type="evidence" value="ECO:0007669"/>
    <property type="project" value="UniProtKB-SubCell"/>
</dbReference>
<dbReference type="STRING" id="215637.A0A4Q0A2A7"/>